<dbReference type="PANTHER" id="PTHR39209:SF2">
    <property type="entry name" value="CYTOPLASMIC PROTEIN"/>
    <property type="match status" value="1"/>
</dbReference>
<comment type="caution">
    <text evidence="2">The sequence shown here is derived from an EMBL/GenBank/DDBJ whole genome shotgun (WGS) entry which is preliminary data.</text>
</comment>
<dbReference type="GO" id="GO:0004826">
    <property type="term" value="F:phenylalanine-tRNA ligase activity"/>
    <property type="evidence" value="ECO:0007669"/>
    <property type="project" value="InterPro"/>
</dbReference>
<gene>
    <name evidence="2" type="ORF">IAA93_07910</name>
</gene>
<dbReference type="Pfam" id="PF03483">
    <property type="entry name" value="B3_4"/>
    <property type="match status" value="1"/>
</dbReference>
<reference evidence="2" key="1">
    <citation type="journal article" date="2021" name="PeerJ">
        <title>Extensive microbial diversity within the chicken gut microbiome revealed by metagenomics and culture.</title>
        <authorList>
            <person name="Gilroy R."/>
            <person name="Ravi A."/>
            <person name="Getino M."/>
            <person name="Pursley I."/>
            <person name="Horton D.L."/>
            <person name="Alikhan N.F."/>
            <person name="Baker D."/>
            <person name="Gharbi K."/>
            <person name="Hall N."/>
            <person name="Watson M."/>
            <person name="Adriaenssens E.M."/>
            <person name="Foster-Nyarko E."/>
            <person name="Jarju S."/>
            <person name="Secka A."/>
            <person name="Antonio M."/>
            <person name="Oren A."/>
            <person name="Chaudhuri R.R."/>
            <person name="La Ragione R."/>
            <person name="Hildebrand F."/>
            <person name="Pallen M.J."/>
        </authorList>
    </citation>
    <scope>NUCLEOTIDE SEQUENCE</scope>
    <source>
        <strain evidence="2">MalCec1-1739</strain>
    </source>
</reference>
<dbReference type="Gene3D" id="3.50.40.10">
    <property type="entry name" value="Phenylalanyl-trna Synthetase, Chain B, domain 3"/>
    <property type="match status" value="1"/>
</dbReference>
<dbReference type="AlphaFoldDB" id="A0A9D2ZUN0"/>
<evidence type="ECO:0000313" key="3">
    <source>
        <dbReference type="Proteomes" id="UP000787625"/>
    </source>
</evidence>
<dbReference type="GO" id="GO:0003723">
    <property type="term" value="F:RNA binding"/>
    <property type="evidence" value="ECO:0007669"/>
    <property type="project" value="InterPro"/>
</dbReference>
<proteinExistence type="predicted"/>
<protein>
    <recommendedName>
        <fullName evidence="1">B3/B4 tRNA-binding domain-containing protein</fullName>
    </recommendedName>
</protein>
<dbReference type="InterPro" id="IPR005146">
    <property type="entry name" value="B3/B4_tRNA-bd"/>
</dbReference>
<dbReference type="PANTHER" id="PTHR39209">
    <property type="match status" value="1"/>
</dbReference>
<evidence type="ECO:0000313" key="2">
    <source>
        <dbReference type="EMBL" id="HJD53630.1"/>
    </source>
</evidence>
<name>A0A9D2ZUN0_9BACT</name>
<sequence length="220" mass="23907">MVNIEIEEGFRRACPGFRGVAISADIVNSEPDDALWCEIDSRVAAYREAYTVDSVKDIDAIRATRDAYRALGKDPSRYRPSAEALCRRVLRGMQLYRVSTVVDLVNLVSMETGYSIGGFDADKIVGDRLVLGVGRDGEPYEGIGRGPLNIASLPVYRDGAGGIGTPTSDNERTKIDLATSHLLLIVNSYGATSPDDAAEELEALLLKYASASNIDKVKFR</sequence>
<dbReference type="Proteomes" id="UP000787625">
    <property type="component" value="Unassembled WGS sequence"/>
</dbReference>
<feature type="domain" description="B3/B4 tRNA-binding" evidence="1">
    <location>
        <begin position="59"/>
        <end position="210"/>
    </location>
</feature>
<dbReference type="InterPro" id="IPR020825">
    <property type="entry name" value="Phe-tRNA_synthase-like_B3/B4"/>
</dbReference>
<dbReference type="SMART" id="SM00873">
    <property type="entry name" value="B3_4"/>
    <property type="match status" value="1"/>
</dbReference>
<organism evidence="2 3">
    <name type="scientific">Candidatus Avibacteroides avistercoris</name>
    <dbReference type="NCBI Taxonomy" id="2840690"/>
    <lineage>
        <taxon>Bacteria</taxon>
        <taxon>Pseudomonadati</taxon>
        <taxon>Bacteroidota</taxon>
        <taxon>Bacteroidia</taxon>
        <taxon>Bacteroidales</taxon>
        <taxon>Bacteroidaceae</taxon>
        <taxon>Bacteroidaceae incertae sedis</taxon>
        <taxon>Candidatus Avibacteroides</taxon>
    </lineage>
</organism>
<evidence type="ECO:0000259" key="1">
    <source>
        <dbReference type="SMART" id="SM00873"/>
    </source>
</evidence>
<dbReference type="EMBL" id="DWUP01000186">
    <property type="protein sequence ID" value="HJD53630.1"/>
    <property type="molecule type" value="Genomic_DNA"/>
</dbReference>
<dbReference type="SUPFAM" id="SSF56037">
    <property type="entry name" value="PheT/TilS domain"/>
    <property type="match status" value="1"/>
</dbReference>
<accession>A0A9D2ZUN0</accession>
<reference evidence="2" key="2">
    <citation type="submission" date="2021-04" db="EMBL/GenBank/DDBJ databases">
        <authorList>
            <person name="Gilroy R."/>
        </authorList>
    </citation>
    <scope>NUCLEOTIDE SEQUENCE</scope>
    <source>
        <strain evidence="2">MalCec1-1739</strain>
    </source>
</reference>